<name>R7YDH2_9ACTN</name>
<evidence type="ECO:0000313" key="1">
    <source>
        <dbReference type="EMBL" id="EON33789.1"/>
    </source>
</evidence>
<reference evidence="1 2" key="1">
    <citation type="journal article" date="2013" name="Genome Announc.">
        <title>Draft Genome Sequence of a Benzothiophene-Desulfurizing Bacterium, Gordona terrae Strain C-6.</title>
        <authorList>
            <person name="Wang W."/>
            <person name="Ma T."/>
            <person name="Ren Y."/>
            <person name="Li G."/>
        </authorList>
    </citation>
    <scope>NUCLEOTIDE SEQUENCE [LARGE SCALE GENOMIC DNA]</scope>
    <source>
        <strain evidence="1 2">C-6</strain>
    </source>
</reference>
<dbReference type="Proteomes" id="UP000013569">
    <property type="component" value="Unassembled WGS sequence"/>
</dbReference>
<dbReference type="RefSeq" id="WP_010841558.1">
    <property type="nucleotide sequence ID" value="NZ_AQPW01000004.1"/>
</dbReference>
<accession>R7YDH2</accession>
<gene>
    <name evidence="1" type="ORF">GTC6_05462</name>
</gene>
<organism evidence="1 2">
    <name type="scientific">Gordonia terrae C-6</name>
    <dbReference type="NCBI Taxonomy" id="1316928"/>
    <lineage>
        <taxon>Bacteria</taxon>
        <taxon>Bacillati</taxon>
        <taxon>Actinomycetota</taxon>
        <taxon>Actinomycetes</taxon>
        <taxon>Mycobacteriales</taxon>
        <taxon>Gordoniaceae</taxon>
        <taxon>Gordonia</taxon>
    </lineage>
</organism>
<comment type="caution">
    <text evidence="1">The sequence shown here is derived from an EMBL/GenBank/DDBJ whole genome shotgun (WGS) entry which is preliminary data.</text>
</comment>
<dbReference type="PATRIC" id="fig|1316928.3.peg.1096"/>
<evidence type="ECO:0000313" key="2">
    <source>
        <dbReference type="Proteomes" id="UP000013569"/>
    </source>
</evidence>
<dbReference type="AlphaFoldDB" id="R7YDH2"/>
<proteinExistence type="predicted"/>
<sequence length="76" mass="8423">MESPSIETQTLKSTPLWVYSGDFGRALLSVPPAEQMTDFELDGYQQLFANVTRDLGRCALLCQAEIDARAKKAAEQ</sequence>
<dbReference type="EMBL" id="AQPW01000004">
    <property type="protein sequence ID" value="EON33789.1"/>
    <property type="molecule type" value="Genomic_DNA"/>
</dbReference>
<protein>
    <submittedName>
        <fullName evidence="1">Uncharacterized protein</fullName>
    </submittedName>
</protein>